<keyword evidence="2" id="KW-1185">Reference proteome</keyword>
<proteinExistence type="predicted"/>
<dbReference type="AlphaFoldDB" id="A0A5N5N923"/>
<gene>
    <name evidence="1" type="ORF">DKX38_003703</name>
</gene>
<dbReference type="EMBL" id="VDCV01000003">
    <property type="protein sequence ID" value="KAB5563649.1"/>
    <property type="molecule type" value="Genomic_DNA"/>
</dbReference>
<comment type="caution">
    <text evidence="1">The sequence shown here is derived from an EMBL/GenBank/DDBJ whole genome shotgun (WGS) entry which is preliminary data.</text>
</comment>
<organism evidence="1 2">
    <name type="scientific">Salix brachista</name>
    <dbReference type="NCBI Taxonomy" id="2182728"/>
    <lineage>
        <taxon>Eukaryota</taxon>
        <taxon>Viridiplantae</taxon>
        <taxon>Streptophyta</taxon>
        <taxon>Embryophyta</taxon>
        <taxon>Tracheophyta</taxon>
        <taxon>Spermatophyta</taxon>
        <taxon>Magnoliopsida</taxon>
        <taxon>eudicotyledons</taxon>
        <taxon>Gunneridae</taxon>
        <taxon>Pentapetalae</taxon>
        <taxon>rosids</taxon>
        <taxon>fabids</taxon>
        <taxon>Malpighiales</taxon>
        <taxon>Salicaceae</taxon>
        <taxon>Saliceae</taxon>
        <taxon>Salix</taxon>
    </lineage>
</organism>
<evidence type="ECO:0000313" key="1">
    <source>
        <dbReference type="EMBL" id="KAB5563649.1"/>
    </source>
</evidence>
<accession>A0A5N5N923</accession>
<sequence>MPFEFFPEETIFKSQKGTSPSVKLLHSSPNDLGERIQVLQSMVSADLITESAKGTKENFRRRVAATVTVTTAATCPQAHPSFSHPTSNLSLSLSLSVDYALCSFLAFFLRNSKGALILVSDYCLRLLAENEWNPSSLNRLNPTFFDSENGDGGEE</sequence>
<reference evidence="2" key="1">
    <citation type="journal article" date="2019" name="Gigascience">
        <title>De novo genome assembly of the endangered Acer yangbiense, a plant species with extremely small populations endemic to Yunnan Province, China.</title>
        <authorList>
            <person name="Yang J."/>
            <person name="Wariss H.M."/>
            <person name="Tao L."/>
            <person name="Zhang R."/>
            <person name="Yun Q."/>
            <person name="Hollingsworth P."/>
            <person name="Dao Z."/>
            <person name="Luo G."/>
            <person name="Guo H."/>
            <person name="Ma Y."/>
            <person name="Sun W."/>
        </authorList>
    </citation>
    <scope>NUCLEOTIDE SEQUENCE [LARGE SCALE GENOMIC DNA]</scope>
    <source>
        <strain evidence="2">cv. br00</strain>
    </source>
</reference>
<dbReference type="Proteomes" id="UP000326939">
    <property type="component" value="Chromosome 3"/>
</dbReference>
<name>A0A5N5N923_9ROSI</name>
<evidence type="ECO:0000313" key="2">
    <source>
        <dbReference type="Proteomes" id="UP000326939"/>
    </source>
</evidence>
<protein>
    <submittedName>
        <fullName evidence="1">Uncharacterized protein</fullName>
    </submittedName>
</protein>